<gene>
    <name evidence="3" type="ORF">H6P80_05900</name>
</gene>
<dbReference type="PANTHER" id="PTHR13847:SF287">
    <property type="entry name" value="FAD-DEPENDENT OXIDOREDUCTASE DOMAIN-CONTAINING PROTEIN 1"/>
    <property type="match status" value="1"/>
</dbReference>
<dbReference type="Gene3D" id="3.30.9.10">
    <property type="entry name" value="D-Amino Acid Oxidase, subunit A, domain 2"/>
    <property type="match status" value="1"/>
</dbReference>
<sequence>MRKLDTIIIGAGIAGLSAAARIARHGETVVLERESAPGYHSSGRSATFCHFGIGGGLVHKLTAISKTAFAAPPEGDHPPLARRMAALFIARADEMEKLDTLEATTLAHSPGARRIEGEALRDIVPVLRTGADGFGAGILDPDAYKLDSDAMLQANIRALREAGGSLVTDAPVNAIRRGGEDWIVDTPGESYAAKRIVNAAGSWADVIAEMAGVAPLGLQPLRRTIIVIRPPEGIDVSGWPFTKTVSEEGFYMLPEGSGRLLASPQDETPSEPCDAQPDEETVALAAWRVEQATDIEIRRIEHKWSGLRTFAPDKNPVAGYAPDAPGFFWLAGQGGFGLQTSPAMAMAAEALATGLHWPEELAAHGISPETLSAKRFTA</sequence>
<keyword evidence="1" id="KW-0560">Oxidoreductase</keyword>
<evidence type="ECO:0000256" key="1">
    <source>
        <dbReference type="ARBA" id="ARBA00023002"/>
    </source>
</evidence>
<dbReference type="GO" id="GO:0016491">
    <property type="term" value="F:oxidoreductase activity"/>
    <property type="evidence" value="ECO:0007669"/>
    <property type="project" value="UniProtKB-KW"/>
</dbReference>
<accession>A0A842HXT5</accession>
<dbReference type="GO" id="GO:0005737">
    <property type="term" value="C:cytoplasm"/>
    <property type="evidence" value="ECO:0007669"/>
    <property type="project" value="TreeGrafter"/>
</dbReference>
<dbReference type="AlphaFoldDB" id="A0A842HXT5"/>
<dbReference type="SUPFAM" id="SSF51905">
    <property type="entry name" value="FAD/NAD(P)-binding domain"/>
    <property type="match status" value="1"/>
</dbReference>
<dbReference type="PANTHER" id="PTHR13847">
    <property type="entry name" value="SARCOSINE DEHYDROGENASE-RELATED"/>
    <property type="match status" value="1"/>
</dbReference>
<feature type="domain" description="FAD dependent oxidoreductase" evidence="2">
    <location>
        <begin position="5"/>
        <end position="348"/>
    </location>
</feature>
<evidence type="ECO:0000259" key="2">
    <source>
        <dbReference type="Pfam" id="PF01266"/>
    </source>
</evidence>
<organism evidence="3 4">
    <name type="scientific">Parasphingopyxis marina</name>
    <dbReference type="NCBI Taxonomy" id="2761622"/>
    <lineage>
        <taxon>Bacteria</taxon>
        <taxon>Pseudomonadati</taxon>
        <taxon>Pseudomonadota</taxon>
        <taxon>Alphaproteobacteria</taxon>
        <taxon>Sphingomonadales</taxon>
        <taxon>Sphingomonadaceae</taxon>
        <taxon>Parasphingopyxis</taxon>
    </lineage>
</organism>
<reference evidence="3 4" key="1">
    <citation type="submission" date="2020-08" db="EMBL/GenBank/DDBJ databases">
        <title>Draft genome sequence of Parasphingopyxis sp. GrpM-11.</title>
        <authorList>
            <person name="Oh J."/>
            <person name="Roh D.-H."/>
        </authorList>
    </citation>
    <scope>NUCLEOTIDE SEQUENCE [LARGE SCALE GENOMIC DNA]</scope>
    <source>
        <strain evidence="3 4">GrpM-11</strain>
    </source>
</reference>
<protein>
    <submittedName>
        <fullName evidence="3">FAD-binding oxidoreductase</fullName>
    </submittedName>
</protein>
<proteinExistence type="predicted"/>
<comment type="caution">
    <text evidence="3">The sequence shown here is derived from an EMBL/GenBank/DDBJ whole genome shotgun (WGS) entry which is preliminary data.</text>
</comment>
<evidence type="ECO:0000313" key="3">
    <source>
        <dbReference type="EMBL" id="MBC2777151.1"/>
    </source>
</evidence>
<dbReference type="Gene3D" id="3.50.50.60">
    <property type="entry name" value="FAD/NAD(P)-binding domain"/>
    <property type="match status" value="1"/>
</dbReference>
<name>A0A842HXT5_9SPHN</name>
<dbReference type="Pfam" id="PF01266">
    <property type="entry name" value="DAO"/>
    <property type="match status" value="1"/>
</dbReference>
<keyword evidence="4" id="KW-1185">Reference proteome</keyword>
<evidence type="ECO:0000313" key="4">
    <source>
        <dbReference type="Proteomes" id="UP000564378"/>
    </source>
</evidence>
<dbReference type="RefSeq" id="WP_185800378.1">
    <property type="nucleotide sequence ID" value="NZ_JACJVJ010000001.1"/>
</dbReference>
<dbReference type="EMBL" id="JACJVJ010000001">
    <property type="protein sequence ID" value="MBC2777151.1"/>
    <property type="molecule type" value="Genomic_DNA"/>
</dbReference>
<dbReference type="InterPro" id="IPR036188">
    <property type="entry name" value="FAD/NAD-bd_sf"/>
</dbReference>
<dbReference type="InterPro" id="IPR006076">
    <property type="entry name" value="FAD-dep_OxRdtase"/>
</dbReference>
<dbReference type="Proteomes" id="UP000564378">
    <property type="component" value="Unassembled WGS sequence"/>
</dbReference>